<organism evidence="9 10">
    <name type="scientific">Streptomyces mobaraensis (strain ATCC 29032 / DSM 40847 / JCM 4168 / NBRC 13819 / NCIMB 11159 / IPCR 16-22)</name>
    <dbReference type="NCBI Taxonomy" id="1223523"/>
    <lineage>
        <taxon>Bacteria</taxon>
        <taxon>Bacillati</taxon>
        <taxon>Actinomycetota</taxon>
        <taxon>Actinomycetes</taxon>
        <taxon>Kitasatosporales</taxon>
        <taxon>Streptomycetaceae</taxon>
        <taxon>Streptomyces</taxon>
    </lineage>
</organism>
<dbReference type="CDD" id="cd17324">
    <property type="entry name" value="MFS_NepI_like"/>
    <property type="match status" value="1"/>
</dbReference>
<evidence type="ECO:0000256" key="4">
    <source>
        <dbReference type="ARBA" id="ARBA00022989"/>
    </source>
</evidence>
<dbReference type="Gene3D" id="1.20.1250.20">
    <property type="entry name" value="MFS general substrate transporter like domains"/>
    <property type="match status" value="1"/>
</dbReference>
<feature type="transmembrane region" description="Helical" evidence="7">
    <location>
        <begin position="97"/>
        <end position="116"/>
    </location>
</feature>
<dbReference type="GO" id="GO:0005886">
    <property type="term" value="C:plasma membrane"/>
    <property type="evidence" value="ECO:0007669"/>
    <property type="project" value="UniProtKB-SubCell"/>
</dbReference>
<dbReference type="PANTHER" id="PTHR43124">
    <property type="entry name" value="PURINE EFFLUX PUMP PBUE"/>
    <property type="match status" value="1"/>
</dbReference>
<evidence type="ECO:0000313" key="9">
    <source>
        <dbReference type="EMBL" id="EMF00002.1"/>
    </source>
</evidence>
<feature type="transmembrane region" description="Helical" evidence="7">
    <location>
        <begin position="383"/>
        <end position="403"/>
    </location>
</feature>
<sequence length="419" mass="41197">MSSASASSSTTAPHDRDPAPPPPPATVPVAALAALAFAAFALCSAEFALVGLLLDVSRDLRVPVATAGQLLSAYALVVAVGGPVVTALTARVAPRTLAAALLAVFAAANVLGAIAPSFPLLMAARTLGALTHSTFAAVCVLIAVRMSPPGRQGTAIAWVSGGLGLATVLGGPVGTAVGQQWGWRATFWCVTAAAAVALTALVTLVPRSVTRGPAGARTAGARVLARPQVICALGVTAVSQAGWFLLYSYVAPLLRDTTGYGATATTVLLFLFGLGGFAGNAVGGRYADRSLRGTLVVSLTVLAGALALVSAVAEAKAAVPVAILLIGAASGALVPPLQSWVLGAAGGGSALAVAANTSAFNLGNAAGSWGGSRLLANGADVTALGWTGAVVVAAALAGAAMALRRRPRRDAAAGPGVRR</sequence>
<evidence type="ECO:0000259" key="8">
    <source>
        <dbReference type="PROSITE" id="PS50850"/>
    </source>
</evidence>
<keyword evidence="4 7" id="KW-1133">Transmembrane helix</keyword>
<dbReference type="InterPro" id="IPR050189">
    <property type="entry name" value="MFS_Efflux_Transporters"/>
</dbReference>
<feature type="transmembrane region" description="Helical" evidence="7">
    <location>
        <begin position="185"/>
        <end position="209"/>
    </location>
</feature>
<feature type="transmembrane region" description="Helical" evidence="7">
    <location>
        <begin position="155"/>
        <end position="173"/>
    </location>
</feature>
<dbReference type="AlphaFoldDB" id="M3C7U2"/>
<feature type="transmembrane region" description="Helical" evidence="7">
    <location>
        <begin position="294"/>
        <end position="311"/>
    </location>
</feature>
<dbReference type="EMBL" id="AORZ01000035">
    <property type="protein sequence ID" value="EMF00002.1"/>
    <property type="molecule type" value="Genomic_DNA"/>
</dbReference>
<dbReference type="PROSITE" id="PS50850">
    <property type="entry name" value="MFS"/>
    <property type="match status" value="1"/>
</dbReference>
<dbReference type="Proteomes" id="UP000011740">
    <property type="component" value="Unassembled WGS sequence"/>
</dbReference>
<dbReference type="PANTHER" id="PTHR43124:SF3">
    <property type="entry name" value="CHLORAMPHENICOL EFFLUX PUMP RV0191"/>
    <property type="match status" value="1"/>
</dbReference>
<evidence type="ECO:0000256" key="7">
    <source>
        <dbReference type="SAM" id="Phobius"/>
    </source>
</evidence>
<evidence type="ECO:0000256" key="5">
    <source>
        <dbReference type="ARBA" id="ARBA00023136"/>
    </source>
</evidence>
<dbReference type="eggNOG" id="COG2814">
    <property type="taxonomic scope" value="Bacteria"/>
</dbReference>
<dbReference type="RefSeq" id="WP_004944548.1">
    <property type="nucleotide sequence ID" value="NZ_AORZ01000035.1"/>
</dbReference>
<feature type="region of interest" description="Disordered" evidence="6">
    <location>
        <begin position="1"/>
        <end position="23"/>
    </location>
</feature>
<feature type="transmembrane region" description="Helical" evidence="7">
    <location>
        <begin position="29"/>
        <end position="50"/>
    </location>
</feature>
<feature type="domain" description="Major facilitator superfamily (MFS) profile" evidence="8">
    <location>
        <begin position="31"/>
        <end position="410"/>
    </location>
</feature>
<dbReference type="Pfam" id="PF07690">
    <property type="entry name" value="MFS_1"/>
    <property type="match status" value="1"/>
</dbReference>
<accession>M3C7U2</accession>
<evidence type="ECO:0000256" key="2">
    <source>
        <dbReference type="ARBA" id="ARBA00022475"/>
    </source>
</evidence>
<evidence type="ECO:0000256" key="3">
    <source>
        <dbReference type="ARBA" id="ARBA00022692"/>
    </source>
</evidence>
<feature type="transmembrane region" description="Helical" evidence="7">
    <location>
        <begin position="341"/>
        <end position="363"/>
    </location>
</feature>
<evidence type="ECO:0000313" key="10">
    <source>
        <dbReference type="Proteomes" id="UP000011740"/>
    </source>
</evidence>
<comment type="subcellular location">
    <subcellularLocation>
        <location evidence="1">Cell membrane</location>
        <topology evidence="1">Multi-pass membrane protein</topology>
    </subcellularLocation>
</comment>
<comment type="caution">
    <text evidence="9">The sequence shown here is derived from an EMBL/GenBank/DDBJ whole genome shotgun (WGS) entry which is preliminary data.</text>
</comment>
<feature type="compositionally biased region" description="Low complexity" evidence="6">
    <location>
        <begin position="1"/>
        <end position="12"/>
    </location>
</feature>
<evidence type="ECO:0000256" key="1">
    <source>
        <dbReference type="ARBA" id="ARBA00004651"/>
    </source>
</evidence>
<reference evidence="9 10" key="1">
    <citation type="journal article" date="2013" name="Genome Announc.">
        <title>Whole-Genome Shotgun Assembly and Analysis of the Genome of Streptomyces mobaraensis DSM 40847, a Strain for Industrial Production of Microbial Transglutaminase.</title>
        <authorList>
            <person name="Yang H."/>
            <person name="He T."/>
            <person name="Wu W."/>
            <person name="Zhu W."/>
            <person name="Lu B."/>
            <person name="Sun W."/>
        </authorList>
    </citation>
    <scope>NUCLEOTIDE SEQUENCE [LARGE SCALE GENOMIC DNA]</scope>
    <source>
        <strain evidence="9 10">DSM 40847</strain>
    </source>
</reference>
<evidence type="ECO:0000256" key="6">
    <source>
        <dbReference type="SAM" id="MobiDB-lite"/>
    </source>
</evidence>
<feature type="transmembrane region" description="Helical" evidence="7">
    <location>
        <begin position="317"/>
        <end position="334"/>
    </location>
</feature>
<feature type="transmembrane region" description="Helical" evidence="7">
    <location>
        <begin position="229"/>
        <end position="250"/>
    </location>
</feature>
<feature type="transmembrane region" description="Helical" evidence="7">
    <location>
        <begin position="262"/>
        <end position="282"/>
    </location>
</feature>
<gene>
    <name evidence="9" type="ORF">H340_13531</name>
</gene>
<keyword evidence="3 7" id="KW-0812">Transmembrane</keyword>
<feature type="transmembrane region" description="Helical" evidence="7">
    <location>
        <begin position="70"/>
        <end position="90"/>
    </location>
</feature>
<keyword evidence="2" id="KW-1003">Cell membrane</keyword>
<dbReference type="InterPro" id="IPR011701">
    <property type="entry name" value="MFS"/>
</dbReference>
<dbReference type="InterPro" id="IPR020846">
    <property type="entry name" value="MFS_dom"/>
</dbReference>
<dbReference type="STRING" id="1223523.H340_13531"/>
<dbReference type="PATRIC" id="fig|1223523.3.peg.2766"/>
<keyword evidence="5 7" id="KW-0472">Membrane</keyword>
<dbReference type="SUPFAM" id="SSF103473">
    <property type="entry name" value="MFS general substrate transporter"/>
    <property type="match status" value="1"/>
</dbReference>
<proteinExistence type="predicted"/>
<protein>
    <submittedName>
        <fullName evidence="9">Transmembrane efflux protein of the MFS type</fullName>
    </submittedName>
</protein>
<name>M3C7U2_STRM1</name>
<dbReference type="InterPro" id="IPR036259">
    <property type="entry name" value="MFS_trans_sf"/>
</dbReference>
<dbReference type="GO" id="GO:0022857">
    <property type="term" value="F:transmembrane transporter activity"/>
    <property type="evidence" value="ECO:0007669"/>
    <property type="project" value="InterPro"/>
</dbReference>